<dbReference type="GO" id="GO:0003723">
    <property type="term" value="F:RNA binding"/>
    <property type="evidence" value="ECO:0007669"/>
    <property type="project" value="UniProtKB-UniRule"/>
</dbReference>
<dbReference type="GO" id="GO:0006353">
    <property type="term" value="P:DNA-templated transcription termination"/>
    <property type="evidence" value="ECO:0007669"/>
    <property type="project" value="UniProtKB-UniRule"/>
</dbReference>
<organism evidence="8 9">
    <name type="scientific">Stappia sediminis</name>
    <dbReference type="NCBI Taxonomy" id="2692190"/>
    <lineage>
        <taxon>Bacteria</taxon>
        <taxon>Pseudomonadati</taxon>
        <taxon>Pseudomonadota</taxon>
        <taxon>Alphaproteobacteria</taxon>
        <taxon>Hyphomicrobiales</taxon>
        <taxon>Stappiaceae</taxon>
        <taxon>Stappia</taxon>
    </lineage>
</organism>
<evidence type="ECO:0000256" key="6">
    <source>
        <dbReference type="HAMAP-Rule" id="MF_00073"/>
    </source>
</evidence>
<dbReference type="SUPFAM" id="SSF48013">
    <property type="entry name" value="NusB-like"/>
    <property type="match status" value="1"/>
</dbReference>
<dbReference type="EMBL" id="WUMV01000010">
    <property type="protein sequence ID" value="MXN67326.1"/>
    <property type="molecule type" value="Genomic_DNA"/>
</dbReference>
<comment type="function">
    <text evidence="6">Involved in transcription antitermination. Required for transcription of ribosomal RNA (rRNA) genes. Binds specifically to the boxA antiterminator sequence of the ribosomal RNA (rrn) operons.</text>
</comment>
<protein>
    <recommendedName>
        <fullName evidence="6">Transcription antitermination protein NusB</fullName>
    </recommendedName>
    <alternativeName>
        <fullName evidence="6">Antitermination factor NusB</fullName>
    </alternativeName>
</protein>
<sequence length="169" mass="18818">MTDKASKPRPGEPKPANKRGAARLAAVQALYQMDVGGVRLSDVLGEFEAYRLGQEIDGEQYRDADPAWFRDLVSGVVADQRVLDPEIHKALAEDWPLKRIDTTLRAILRAGGFELLRRKDVPAKVVINEYIDIAKAFYEGDEPRMVNGVLDKLAHRLRSGEFGDTGEEA</sequence>
<keyword evidence="3 6" id="KW-0694">RNA-binding</keyword>
<dbReference type="Gene3D" id="1.10.940.10">
    <property type="entry name" value="NusB-like"/>
    <property type="match status" value="1"/>
</dbReference>
<dbReference type="Proteomes" id="UP000433101">
    <property type="component" value="Unassembled WGS sequence"/>
</dbReference>
<dbReference type="RefSeq" id="WP_160777575.1">
    <property type="nucleotide sequence ID" value="NZ_WUMV01000010.1"/>
</dbReference>
<dbReference type="GO" id="GO:0005829">
    <property type="term" value="C:cytosol"/>
    <property type="evidence" value="ECO:0007669"/>
    <property type="project" value="TreeGrafter"/>
</dbReference>
<dbReference type="InterPro" id="IPR035926">
    <property type="entry name" value="NusB-like_sf"/>
</dbReference>
<gene>
    <name evidence="6 8" type="primary">nusB</name>
    <name evidence="8" type="ORF">GR183_20660</name>
</gene>
<dbReference type="AlphaFoldDB" id="A0A7X3LYF3"/>
<evidence type="ECO:0000256" key="2">
    <source>
        <dbReference type="ARBA" id="ARBA00022814"/>
    </source>
</evidence>
<reference evidence="8 9" key="1">
    <citation type="submission" date="2019-12" db="EMBL/GenBank/DDBJ databases">
        <authorList>
            <person name="Li M."/>
        </authorList>
    </citation>
    <scope>NUCLEOTIDE SEQUENCE [LARGE SCALE GENOMIC DNA]</scope>
    <source>
        <strain evidence="8 9">GBMRC 2046</strain>
    </source>
</reference>
<dbReference type="InterPro" id="IPR006027">
    <property type="entry name" value="NusB_RsmB_TIM44"/>
</dbReference>
<dbReference type="PANTHER" id="PTHR11078:SF3">
    <property type="entry name" value="ANTITERMINATION NUSB DOMAIN-CONTAINING PROTEIN"/>
    <property type="match status" value="1"/>
</dbReference>
<dbReference type="Pfam" id="PF01029">
    <property type="entry name" value="NusB"/>
    <property type="match status" value="1"/>
</dbReference>
<keyword evidence="5 6" id="KW-0804">Transcription</keyword>
<evidence type="ECO:0000313" key="9">
    <source>
        <dbReference type="Proteomes" id="UP000433101"/>
    </source>
</evidence>
<proteinExistence type="inferred from homology"/>
<keyword evidence="4 6" id="KW-0805">Transcription regulation</keyword>
<keyword evidence="9" id="KW-1185">Reference proteome</keyword>
<dbReference type="HAMAP" id="MF_00073">
    <property type="entry name" value="NusB"/>
    <property type="match status" value="1"/>
</dbReference>
<dbReference type="PANTHER" id="PTHR11078">
    <property type="entry name" value="N UTILIZATION SUBSTANCE PROTEIN B-RELATED"/>
    <property type="match status" value="1"/>
</dbReference>
<accession>A0A7X3LYF3</accession>
<feature type="domain" description="NusB/RsmB/TIM44" evidence="7">
    <location>
        <begin position="22"/>
        <end position="154"/>
    </location>
</feature>
<dbReference type="InterPro" id="IPR011605">
    <property type="entry name" value="NusB_fam"/>
</dbReference>
<evidence type="ECO:0000313" key="8">
    <source>
        <dbReference type="EMBL" id="MXN67326.1"/>
    </source>
</evidence>
<evidence type="ECO:0000256" key="1">
    <source>
        <dbReference type="ARBA" id="ARBA00005952"/>
    </source>
</evidence>
<evidence type="ECO:0000256" key="5">
    <source>
        <dbReference type="ARBA" id="ARBA00023163"/>
    </source>
</evidence>
<dbReference type="GO" id="GO:0031564">
    <property type="term" value="P:transcription antitermination"/>
    <property type="evidence" value="ECO:0007669"/>
    <property type="project" value="UniProtKB-KW"/>
</dbReference>
<keyword evidence="2 6" id="KW-0889">Transcription antitermination</keyword>
<dbReference type="NCBIfam" id="TIGR01951">
    <property type="entry name" value="nusB"/>
    <property type="match status" value="1"/>
</dbReference>
<evidence type="ECO:0000256" key="4">
    <source>
        <dbReference type="ARBA" id="ARBA00023015"/>
    </source>
</evidence>
<evidence type="ECO:0000259" key="7">
    <source>
        <dbReference type="Pfam" id="PF01029"/>
    </source>
</evidence>
<evidence type="ECO:0000256" key="3">
    <source>
        <dbReference type="ARBA" id="ARBA00022884"/>
    </source>
</evidence>
<comment type="similarity">
    <text evidence="1 6">Belongs to the NusB family.</text>
</comment>
<name>A0A7X3LYF3_9HYPH</name>
<comment type="caution">
    <text evidence="8">The sequence shown here is derived from an EMBL/GenBank/DDBJ whole genome shotgun (WGS) entry which is preliminary data.</text>
</comment>